<feature type="compositionally biased region" description="Low complexity" evidence="5">
    <location>
        <begin position="372"/>
        <end position="385"/>
    </location>
</feature>
<evidence type="ECO:0000313" key="7">
    <source>
        <dbReference type="Proteomes" id="UP000094020"/>
    </source>
</evidence>
<proteinExistence type="inferred from homology"/>
<dbReference type="Pfam" id="PF10165">
    <property type="entry name" value="Ric8"/>
    <property type="match status" value="1"/>
</dbReference>
<feature type="compositionally biased region" description="Basic and acidic residues" evidence="5">
    <location>
        <begin position="669"/>
        <end position="697"/>
    </location>
</feature>
<dbReference type="GO" id="GO:0007186">
    <property type="term" value="P:G protein-coupled receptor signaling pathway"/>
    <property type="evidence" value="ECO:0007669"/>
    <property type="project" value="TreeGrafter"/>
</dbReference>
<evidence type="ECO:0000256" key="2">
    <source>
        <dbReference type="ARBA" id="ARBA00022658"/>
    </source>
</evidence>
<evidence type="ECO:0000256" key="5">
    <source>
        <dbReference type="SAM" id="MobiDB-lite"/>
    </source>
</evidence>
<keyword evidence="4" id="KW-0175">Coiled coil</keyword>
<feature type="region of interest" description="Disordered" evidence="5">
    <location>
        <begin position="342"/>
        <end position="400"/>
    </location>
</feature>
<dbReference type="Proteomes" id="UP000094020">
    <property type="component" value="Chromosome 6"/>
</dbReference>
<dbReference type="RefSeq" id="XP_070059142.1">
    <property type="nucleotide sequence ID" value="XM_070203041.1"/>
</dbReference>
<gene>
    <name evidence="6" type="ORF">I206_104976</name>
</gene>
<feature type="region of interest" description="Disordered" evidence="5">
    <location>
        <begin position="658"/>
        <end position="703"/>
    </location>
</feature>
<dbReference type="AlphaFoldDB" id="A0AAJ8L7P1"/>
<reference evidence="6" key="2">
    <citation type="submission" date="2024-02" db="EMBL/GenBank/DDBJ databases">
        <title>Comparative genomics of Cryptococcus and Kwoniella reveals pathogenesis evolution and contrasting modes of karyotype evolution via chromosome fusion or intercentromeric recombination.</title>
        <authorList>
            <person name="Coelho M.A."/>
            <person name="David-Palma M."/>
            <person name="Shea T."/>
            <person name="Bowers K."/>
            <person name="McGinley-Smith S."/>
            <person name="Mohammad A.W."/>
            <person name="Gnirke A."/>
            <person name="Yurkov A.M."/>
            <person name="Nowrousian M."/>
            <person name="Sun S."/>
            <person name="Cuomo C.A."/>
            <person name="Heitman J."/>
        </authorList>
    </citation>
    <scope>NUCLEOTIDE SEQUENCE</scope>
    <source>
        <strain evidence="6">CBS 10737</strain>
    </source>
</reference>
<sequence>MSISRPLLASNYSSIEKRGEKIDIVKKELNHIINALPTQIHPIERELYLEAILNDLNDEDDAPWKIWSQDVYLLALTAIKSLGRNPVGSENLLSSNNFIILLYHSGLPFTSSFSSNHSTPALAPEPYSTTARETLKILANLLVLHEQGRNIFASSGGAKAISRALAGKDINEEEINHEKEEDYIERLFLLSRLGFLITINRPRAVSVMVDTEDVIDSLVNHLITIQPIPSNHMALSELLKLSNNIFRFYPYSQSSDHDSSKGDTDQWDQRFDPLLYPILCQFYSIPFIDLSPPLTHTIHALLSIPFLPRLLPIWHSIPIPSSPRVSSPNSSVKNLLNKLSSMSTHSNYNNKKTSTPSSSCEGLSPPNHRKTPSPLSSRRSSGSSSTNKPIIPPSHTQDPSALPTRLLRIFDHFFETYLPWPKKPDDTLPQGLVLDEMLPPLLLFLTQAATGSEHIRSYLKETLIPSTLDRSPEAGPLENRKGTLGNILRLMGCAGHLQSKNTAGELMWAICKGDAADLCVEIGYGNAAGLLFQKGLTSPPEAKIEEIPNNMNLSINSNFKNSINIDPATSTKFTQSNKIENERNPITGLSNLNLNSNEMKLNEMTEEEKEKEAEKLFILFERLEKNPIISIKSNDNNNNNENDENKKLNMMNLMKDKLNSGQFQEEDEKNEKIENKQRQEQDEKDEKDAIKEIENYKKRIGKK</sequence>
<evidence type="ECO:0000256" key="4">
    <source>
        <dbReference type="SAM" id="Coils"/>
    </source>
</evidence>
<dbReference type="GeneID" id="30170884"/>
<comment type="similarity">
    <text evidence="1">Belongs to the synembryn family.</text>
</comment>
<keyword evidence="3" id="KW-0143">Chaperone</keyword>
<protein>
    <submittedName>
        <fullName evidence="6">Uncharacterized protein</fullName>
    </submittedName>
</protein>
<evidence type="ECO:0000313" key="6">
    <source>
        <dbReference type="EMBL" id="WWC71023.1"/>
    </source>
</evidence>
<name>A0AAJ8L7P1_9TREE</name>
<accession>A0AAJ8L7P1</accession>
<dbReference type="PANTHER" id="PTHR12425">
    <property type="entry name" value="SYNEMBRYN"/>
    <property type="match status" value="1"/>
</dbReference>
<dbReference type="EMBL" id="CP144524">
    <property type="protein sequence ID" value="WWC71023.1"/>
    <property type="molecule type" value="Genomic_DNA"/>
</dbReference>
<keyword evidence="7" id="KW-1185">Reference proteome</keyword>
<organism evidence="6 7">
    <name type="scientific">Kwoniella pini CBS 10737</name>
    <dbReference type="NCBI Taxonomy" id="1296096"/>
    <lineage>
        <taxon>Eukaryota</taxon>
        <taxon>Fungi</taxon>
        <taxon>Dikarya</taxon>
        <taxon>Basidiomycota</taxon>
        <taxon>Agaricomycotina</taxon>
        <taxon>Tremellomycetes</taxon>
        <taxon>Tremellales</taxon>
        <taxon>Cryptococcaceae</taxon>
        <taxon>Kwoniella</taxon>
    </lineage>
</organism>
<dbReference type="KEGG" id="kpin:30170884"/>
<feature type="compositionally biased region" description="Polar residues" evidence="5">
    <location>
        <begin position="344"/>
        <end position="361"/>
    </location>
</feature>
<evidence type="ECO:0000256" key="3">
    <source>
        <dbReference type="ARBA" id="ARBA00023186"/>
    </source>
</evidence>
<keyword evidence="2" id="KW-0344">Guanine-nucleotide releasing factor</keyword>
<evidence type="ECO:0000256" key="1">
    <source>
        <dbReference type="ARBA" id="ARBA00009049"/>
    </source>
</evidence>
<dbReference type="InterPro" id="IPR019318">
    <property type="entry name" value="Gua_nucleotide_exch_fac_Ric8"/>
</dbReference>
<feature type="coiled-coil region" evidence="4">
    <location>
        <begin position="594"/>
        <end position="626"/>
    </location>
</feature>
<dbReference type="GO" id="GO:0001965">
    <property type="term" value="F:G-protein alpha-subunit binding"/>
    <property type="evidence" value="ECO:0007669"/>
    <property type="project" value="TreeGrafter"/>
</dbReference>
<dbReference type="GO" id="GO:0005737">
    <property type="term" value="C:cytoplasm"/>
    <property type="evidence" value="ECO:0007669"/>
    <property type="project" value="TreeGrafter"/>
</dbReference>
<dbReference type="PANTHER" id="PTHR12425:SF5">
    <property type="entry name" value="SYNEMBRYN"/>
    <property type="match status" value="1"/>
</dbReference>
<reference evidence="6" key="1">
    <citation type="submission" date="2013-07" db="EMBL/GenBank/DDBJ databases">
        <authorList>
            <consortium name="The Broad Institute Genome Sequencing Platform"/>
            <person name="Cuomo C."/>
            <person name="Litvintseva A."/>
            <person name="Chen Y."/>
            <person name="Heitman J."/>
            <person name="Sun S."/>
            <person name="Springer D."/>
            <person name="Dromer F."/>
            <person name="Young S.K."/>
            <person name="Zeng Q."/>
            <person name="Gargeya S."/>
            <person name="Fitzgerald M."/>
            <person name="Abouelleil A."/>
            <person name="Alvarado L."/>
            <person name="Berlin A.M."/>
            <person name="Chapman S.B."/>
            <person name="Dewar J."/>
            <person name="Goldberg J."/>
            <person name="Griggs A."/>
            <person name="Gujja S."/>
            <person name="Hansen M."/>
            <person name="Howarth C."/>
            <person name="Imamovic A."/>
            <person name="Larimer J."/>
            <person name="McCowan C."/>
            <person name="Murphy C."/>
            <person name="Pearson M."/>
            <person name="Priest M."/>
            <person name="Roberts A."/>
            <person name="Saif S."/>
            <person name="Shea T."/>
            <person name="Sykes S."/>
            <person name="Wortman J."/>
            <person name="Nusbaum C."/>
            <person name="Birren B."/>
        </authorList>
    </citation>
    <scope>NUCLEOTIDE SEQUENCE</scope>
    <source>
        <strain evidence="6">CBS 10737</strain>
    </source>
</reference>
<dbReference type="GO" id="GO:0005085">
    <property type="term" value="F:guanyl-nucleotide exchange factor activity"/>
    <property type="evidence" value="ECO:0007669"/>
    <property type="project" value="UniProtKB-KW"/>
</dbReference>